<sequence length="168" mass="19294">MQETRSELLQGLCPILNVNVVSTRKRAKTIDTILTSPENLSEEKVKLQAKNRKRCNKNTETQKISLVTKRKKKGINLAESATSSKKNEEEFFFEESGDSESDEECCVGCGEHYRETKNTNDWIQCLYCKKWYNEYCGKYENLCDLCGKVFSKKNNMFGIISSLKSLCT</sequence>
<accession>A0ABD2N2M1</accession>
<protein>
    <submittedName>
        <fullName evidence="1">Uncharacterized protein</fullName>
    </submittedName>
</protein>
<dbReference type="AlphaFoldDB" id="A0ABD2N2M1"/>
<comment type="caution">
    <text evidence="1">The sequence shown here is derived from an EMBL/GenBank/DDBJ whole genome shotgun (WGS) entry which is preliminary data.</text>
</comment>
<dbReference type="EMBL" id="JABFTP020000062">
    <property type="protein sequence ID" value="KAL3272722.1"/>
    <property type="molecule type" value="Genomic_DNA"/>
</dbReference>
<gene>
    <name evidence="1" type="ORF">HHI36_014184</name>
</gene>
<organism evidence="1 2">
    <name type="scientific">Cryptolaemus montrouzieri</name>
    <dbReference type="NCBI Taxonomy" id="559131"/>
    <lineage>
        <taxon>Eukaryota</taxon>
        <taxon>Metazoa</taxon>
        <taxon>Ecdysozoa</taxon>
        <taxon>Arthropoda</taxon>
        <taxon>Hexapoda</taxon>
        <taxon>Insecta</taxon>
        <taxon>Pterygota</taxon>
        <taxon>Neoptera</taxon>
        <taxon>Endopterygota</taxon>
        <taxon>Coleoptera</taxon>
        <taxon>Polyphaga</taxon>
        <taxon>Cucujiformia</taxon>
        <taxon>Coccinelloidea</taxon>
        <taxon>Coccinellidae</taxon>
        <taxon>Scymninae</taxon>
        <taxon>Scymnini</taxon>
        <taxon>Cryptolaemus</taxon>
    </lineage>
</organism>
<dbReference type="Proteomes" id="UP001516400">
    <property type="component" value="Unassembled WGS sequence"/>
</dbReference>
<name>A0ABD2N2M1_9CUCU</name>
<proteinExistence type="predicted"/>
<reference evidence="1 2" key="1">
    <citation type="journal article" date="2021" name="BMC Biol.">
        <title>Horizontally acquired antibacterial genes associated with adaptive radiation of ladybird beetles.</title>
        <authorList>
            <person name="Li H.S."/>
            <person name="Tang X.F."/>
            <person name="Huang Y.H."/>
            <person name="Xu Z.Y."/>
            <person name="Chen M.L."/>
            <person name="Du X.Y."/>
            <person name="Qiu B.Y."/>
            <person name="Chen P.T."/>
            <person name="Zhang W."/>
            <person name="Slipinski A."/>
            <person name="Escalona H.E."/>
            <person name="Waterhouse R.M."/>
            <person name="Zwick A."/>
            <person name="Pang H."/>
        </authorList>
    </citation>
    <scope>NUCLEOTIDE SEQUENCE [LARGE SCALE GENOMIC DNA]</scope>
    <source>
        <strain evidence="1">SYSU2018</strain>
    </source>
</reference>
<evidence type="ECO:0000313" key="1">
    <source>
        <dbReference type="EMBL" id="KAL3272722.1"/>
    </source>
</evidence>
<evidence type="ECO:0000313" key="2">
    <source>
        <dbReference type="Proteomes" id="UP001516400"/>
    </source>
</evidence>
<keyword evidence="2" id="KW-1185">Reference proteome</keyword>